<evidence type="ECO:0000313" key="3">
    <source>
        <dbReference type="EMBL" id="GAD26076.1"/>
    </source>
</evidence>
<protein>
    <recommendedName>
        <fullName evidence="2">DUF4097 domain-containing protein</fullName>
    </recommendedName>
</protein>
<feature type="chain" id="PRO_5046104918" description="DUF4097 domain-containing protein" evidence="1">
    <location>
        <begin position="32"/>
        <end position="253"/>
    </location>
</feature>
<sequence length="253" mass="26115">MPEKVFQMSSFRMMLPALLVATCLSSSGALAAPLNQSVTSDDLSYAELPEGGAISSMSGDVQIQTSNGPLSIRGVSGDIKISKNEGPTSLTTVSGDVQIGQGLGAVQIKTVSGDISVAHAAGGAALMTVSGDAHLGGAAGDVTVKSTSGDQDVTLVSTGNARKILLETVSGDVTLHLPHDFGGTFDIELRQSRQQSAVPLEQSLGLTVQVGPWERKGFSMHETRKITATGTVGNGQDHVTIRGISSKMRILQD</sequence>
<organism evidence="3 4">
    <name type="scientific">Gluconobacter thailandicus NBRC 3257</name>
    <dbReference type="NCBI Taxonomy" id="1381097"/>
    <lineage>
        <taxon>Bacteria</taxon>
        <taxon>Pseudomonadati</taxon>
        <taxon>Pseudomonadota</taxon>
        <taxon>Alphaproteobacteria</taxon>
        <taxon>Acetobacterales</taxon>
        <taxon>Acetobacteraceae</taxon>
        <taxon>Gluconobacter</taxon>
    </lineage>
</organism>
<reference evidence="3 4" key="1">
    <citation type="submission" date="2013-08" db="EMBL/GenBank/DDBJ databases">
        <title>Gluconobacter thailandicus NBRC 3257 whole genome sequence.</title>
        <authorList>
            <person name="Matsutani M."/>
            <person name="Yakushi T."/>
            <person name="Matsushita K."/>
        </authorList>
    </citation>
    <scope>NUCLEOTIDE SEQUENCE [LARGE SCALE GENOMIC DNA]</scope>
    <source>
        <strain evidence="3 4">NBRC 3257</strain>
    </source>
</reference>
<dbReference type="EMBL" id="BASM01000013">
    <property type="protein sequence ID" value="GAD26076.1"/>
    <property type="molecule type" value="Genomic_DNA"/>
</dbReference>
<keyword evidence="4" id="KW-1185">Reference proteome</keyword>
<keyword evidence="1" id="KW-0732">Signal</keyword>
<feature type="signal peptide" evidence="1">
    <location>
        <begin position="1"/>
        <end position="31"/>
    </location>
</feature>
<comment type="caution">
    <text evidence="3">The sequence shown here is derived from an EMBL/GenBank/DDBJ whole genome shotgun (WGS) entry which is preliminary data.</text>
</comment>
<evidence type="ECO:0000256" key="1">
    <source>
        <dbReference type="SAM" id="SignalP"/>
    </source>
</evidence>
<dbReference type="InterPro" id="IPR025164">
    <property type="entry name" value="Toastrack_DUF4097"/>
</dbReference>
<evidence type="ECO:0000259" key="2">
    <source>
        <dbReference type="Pfam" id="PF13349"/>
    </source>
</evidence>
<name>A0ABQ0IV39_GLUTH</name>
<gene>
    <name evidence="3" type="ORF">NBRC3257_1076</name>
</gene>
<dbReference type="Proteomes" id="UP000018209">
    <property type="component" value="Unassembled WGS sequence"/>
</dbReference>
<dbReference type="Pfam" id="PF13349">
    <property type="entry name" value="DUF4097"/>
    <property type="match status" value="1"/>
</dbReference>
<feature type="domain" description="DUF4097" evidence="2">
    <location>
        <begin position="105"/>
        <end position="185"/>
    </location>
</feature>
<proteinExistence type="predicted"/>
<accession>A0ABQ0IV39</accession>
<evidence type="ECO:0000313" key="4">
    <source>
        <dbReference type="Proteomes" id="UP000018209"/>
    </source>
</evidence>